<evidence type="ECO:0000256" key="1">
    <source>
        <dbReference type="SAM" id="SignalP"/>
    </source>
</evidence>
<dbReference type="EMBL" id="UGYW01000002">
    <property type="protein sequence ID" value="SUJ07465.1"/>
    <property type="molecule type" value="Genomic_DNA"/>
</dbReference>
<accession>A0A380BUP9</accession>
<name>A0A380BUP9_SPHSI</name>
<feature type="chain" id="PRO_5016582264" description="DUF4920 domain-containing protein" evidence="1">
    <location>
        <begin position="21"/>
        <end position="159"/>
    </location>
</feature>
<dbReference type="AlphaFoldDB" id="A0A380BUP9"/>
<proteinExistence type="predicted"/>
<evidence type="ECO:0000313" key="3">
    <source>
        <dbReference type="Proteomes" id="UP000254893"/>
    </source>
</evidence>
<dbReference type="RefSeq" id="WP_115169843.1">
    <property type="nucleotide sequence ID" value="NZ_UGYW01000002.1"/>
</dbReference>
<gene>
    <name evidence="2" type="ORF">NCTC11388_01768</name>
</gene>
<organism evidence="2 3">
    <name type="scientific">Sphingobacterium spiritivorum</name>
    <name type="common">Flavobacterium spiritivorum</name>
    <dbReference type="NCBI Taxonomy" id="258"/>
    <lineage>
        <taxon>Bacteria</taxon>
        <taxon>Pseudomonadati</taxon>
        <taxon>Bacteroidota</taxon>
        <taxon>Sphingobacteriia</taxon>
        <taxon>Sphingobacteriales</taxon>
        <taxon>Sphingobacteriaceae</taxon>
        <taxon>Sphingobacterium</taxon>
    </lineage>
</organism>
<sequence length="159" mass="17570">MKKITLMLLLVLIGMSYGSAQQSDIPSAKSGVQYGKKIDQHQAISVSKLEKSFGKDSTYNGKVEGVVVEVCKKKGCFMTLKREGSNEPIMVRFTDYTYFMPQDIVGKTVVVEGKAKLNKTSVAWLKHYAEDMGKSKEEIAKITKPKESITIVADGVIVK</sequence>
<evidence type="ECO:0000313" key="2">
    <source>
        <dbReference type="EMBL" id="SUJ07465.1"/>
    </source>
</evidence>
<keyword evidence="1" id="KW-0732">Signal</keyword>
<dbReference type="InterPro" id="IPR032577">
    <property type="entry name" value="DUF4920"/>
</dbReference>
<dbReference type="Pfam" id="PF16267">
    <property type="entry name" value="DUF4920"/>
    <property type="match status" value="1"/>
</dbReference>
<dbReference type="Proteomes" id="UP000254893">
    <property type="component" value="Unassembled WGS sequence"/>
</dbReference>
<reference evidence="2 3" key="1">
    <citation type="submission" date="2018-06" db="EMBL/GenBank/DDBJ databases">
        <authorList>
            <consortium name="Pathogen Informatics"/>
            <person name="Doyle S."/>
        </authorList>
    </citation>
    <scope>NUCLEOTIDE SEQUENCE [LARGE SCALE GENOMIC DNA]</scope>
    <source>
        <strain evidence="2 3">NCTC11388</strain>
    </source>
</reference>
<evidence type="ECO:0008006" key="4">
    <source>
        <dbReference type="Google" id="ProtNLM"/>
    </source>
</evidence>
<feature type="signal peptide" evidence="1">
    <location>
        <begin position="1"/>
        <end position="20"/>
    </location>
</feature>
<protein>
    <recommendedName>
        <fullName evidence="4">DUF4920 domain-containing protein</fullName>
    </recommendedName>
</protein>